<keyword evidence="2" id="KW-1185">Reference proteome</keyword>
<accession>A0AAN4Z9T1</accession>
<dbReference type="EMBL" id="BTRK01000002">
    <property type="protein sequence ID" value="GMR37133.1"/>
    <property type="molecule type" value="Genomic_DNA"/>
</dbReference>
<name>A0AAN4Z9T1_9BILA</name>
<protein>
    <recommendedName>
        <fullName evidence="3">F-box domain-containing protein</fullName>
    </recommendedName>
</protein>
<sequence length="287" mass="32458">PLLMTHPTEMPVASLMVSPHRTQSTTITDLPVEILGLIFDMVDDQTRANARMTHPHLSRGVWEVENRRAMECISRGVTLPPKAFFRRTAKLGIGINYRVIRDFNVFGSNLAGRCDRFPLMDVVRGPFLPPLKDEEGNLIHSGHNCFRIAPQLLNMERNMNFNVTGKISLGLDLQKYGFSVELLRTNLVQFTATISGIQRSEDADLSVAAGLLHKNGKYNKYALMTQEREEEEIPTWGKGVTLKLETPLIYTSDGIFNELTLQITLMNNFILYAINIRAMIQEIFLPP</sequence>
<evidence type="ECO:0008006" key="3">
    <source>
        <dbReference type="Google" id="ProtNLM"/>
    </source>
</evidence>
<evidence type="ECO:0000313" key="1">
    <source>
        <dbReference type="EMBL" id="GMR37133.1"/>
    </source>
</evidence>
<organism evidence="1 2">
    <name type="scientific">Pristionchus mayeri</name>
    <dbReference type="NCBI Taxonomy" id="1317129"/>
    <lineage>
        <taxon>Eukaryota</taxon>
        <taxon>Metazoa</taxon>
        <taxon>Ecdysozoa</taxon>
        <taxon>Nematoda</taxon>
        <taxon>Chromadorea</taxon>
        <taxon>Rhabditida</taxon>
        <taxon>Rhabditina</taxon>
        <taxon>Diplogasteromorpha</taxon>
        <taxon>Diplogasteroidea</taxon>
        <taxon>Neodiplogasteridae</taxon>
        <taxon>Pristionchus</taxon>
    </lineage>
</organism>
<comment type="caution">
    <text evidence="1">The sequence shown here is derived from an EMBL/GenBank/DDBJ whole genome shotgun (WGS) entry which is preliminary data.</text>
</comment>
<dbReference type="AlphaFoldDB" id="A0AAN4Z9T1"/>
<proteinExistence type="predicted"/>
<gene>
    <name evidence="1" type="ORF">PMAYCL1PPCAC_07328</name>
</gene>
<reference evidence="2" key="1">
    <citation type="submission" date="2022-10" db="EMBL/GenBank/DDBJ databases">
        <title>Genome assembly of Pristionchus species.</title>
        <authorList>
            <person name="Yoshida K."/>
            <person name="Sommer R.J."/>
        </authorList>
    </citation>
    <scope>NUCLEOTIDE SEQUENCE [LARGE SCALE GENOMIC DNA]</scope>
    <source>
        <strain evidence="2">RS5460</strain>
    </source>
</reference>
<feature type="non-terminal residue" evidence="1">
    <location>
        <position position="1"/>
    </location>
</feature>
<evidence type="ECO:0000313" key="2">
    <source>
        <dbReference type="Proteomes" id="UP001328107"/>
    </source>
</evidence>
<dbReference type="Proteomes" id="UP001328107">
    <property type="component" value="Unassembled WGS sequence"/>
</dbReference>